<dbReference type="EMBL" id="KN727071">
    <property type="protein sequence ID" value="KIH66563.1"/>
    <property type="molecule type" value="Genomic_DNA"/>
</dbReference>
<dbReference type="OrthoDB" id="5853941at2759"/>
<sequence length="236" mass="26813">MGTKMKLYRERVITLDTDALARVLKVAYDRCVEWTDFVCSTNGIRKHATVENHSFDGAYDTALRAVKERISEESRRNRSTKAGPIGFAAPETARMLEKDGEMLGIRTRVIVTFRQLSEVVTEWKAFSIWILVWPIDIHTEQKHVENVALAAQEHMKSGGRIITAWPPITVNNRTKWIIMSKLWKTLDEKLLSCAGAGQMAVTASNMVDTNKKERTRERRSTTIPMLVPRLPGISMV</sequence>
<evidence type="ECO:0000313" key="2">
    <source>
        <dbReference type="Proteomes" id="UP000054047"/>
    </source>
</evidence>
<evidence type="ECO:0000313" key="1">
    <source>
        <dbReference type="EMBL" id="KIH66563.1"/>
    </source>
</evidence>
<proteinExistence type="predicted"/>
<gene>
    <name evidence="1" type="ORF">ANCDUO_03111</name>
</gene>
<organism evidence="1 2">
    <name type="scientific">Ancylostoma duodenale</name>
    <dbReference type="NCBI Taxonomy" id="51022"/>
    <lineage>
        <taxon>Eukaryota</taxon>
        <taxon>Metazoa</taxon>
        <taxon>Ecdysozoa</taxon>
        <taxon>Nematoda</taxon>
        <taxon>Chromadorea</taxon>
        <taxon>Rhabditida</taxon>
        <taxon>Rhabditina</taxon>
        <taxon>Rhabditomorpha</taxon>
        <taxon>Strongyloidea</taxon>
        <taxon>Ancylostomatidae</taxon>
        <taxon>Ancylostomatinae</taxon>
        <taxon>Ancylostoma</taxon>
    </lineage>
</organism>
<name>A0A0C2DA02_9BILA</name>
<dbReference type="AlphaFoldDB" id="A0A0C2DA02"/>
<dbReference type="Proteomes" id="UP000054047">
    <property type="component" value="Unassembled WGS sequence"/>
</dbReference>
<accession>A0A0C2DA02</accession>
<keyword evidence="2" id="KW-1185">Reference proteome</keyword>
<protein>
    <submittedName>
        <fullName evidence="1">Uncharacterized protein</fullName>
    </submittedName>
</protein>
<reference evidence="1 2" key="1">
    <citation type="submission" date="2013-12" db="EMBL/GenBank/DDBJ databases">
        <title>Draft genome of the parsitic nematode Ancylostoma duodenale.</title>
        <authorList>
            <person name="Mitreva M."/>
        </authorList>
    </citation>
    <scope>NUCLEOTIDE SEQUENCE [LARGE SCALE GENOMIC DNA]</scope>
    <source>
        <strain evidence="1 2">Zhejiang</strain>
    </source>
</reference>